<dbReference type="GO" id="GO:0016491">
    <property type="term" value="F:oxidoreductase activity"/>
    <property type="evidence" value="ECO:0007669"/>
    <property type="project" value="InterPro"/>
</dbReference>
<proteinExistence type="predicted"/>
<dbReference type="InterPro" id="IPR003251">
    <property type="entry name" value="Rr_diiron-bd_dom"/>
</dbReference>
<evidence type="ECO:0000259" key="1">
    <source>
        <dbReference type="Pfam" id="PF02915"/>
    </source>
</evidence>
<dbReference type="PANTHER" id="PTHR33531:SF7">
    <property type="entry name" value="HYPOTHETICAL MEMBRANE PROTEIN, CONSERVED"/>
    <property type="match status" value="1"/>
</dbReference>
<name>A0A498R4E2_9FIRM</name>
<dbReference type="InterPro" id="IPR009078">
    <property type="entry name" value="Ferritin-like_SF"/>
</dbReference>
<gene>
    <name evidence="2" type="ORF">LUCI_1531</name>
</gene>
<dbReference type="PANTHER" id="PTHR33531">
    <property type="entry name" value="RUBRERYTHRIN SUBFAMILY"/>
    <property type="match status" value="1"/>
</dbReference>
<dbReference type="EMBL" id="UPPP01000062">
    <property type="protein sequence ID" value="VBB06301.1"/>
    <property type="molecule type" value="Genomic_DNA"/>
</dbReference>
<protein>
    <submittedName>
        <fullName evidence="2">Rubrerythrin</fullName>
    </submittedName>
</protein>
<dbReference type="GO" id="GO:0046872">
    <property type="term" value="F:metal ion binding"/>
    <property type="evidence" value="ECO:0007669"/>
    <property type="project" value="InterPro"/>
</dbReference>
<evidence type="ECO:0000313" key="3">
    <source>
        <dbReference type="Proteomes" id="UP000277811"/>
    </source>
</evidence>
<dbReference type="CDD" id="cd01045">
    <property type="entry name" value="Ferritin_like_AB"/>
    <property type="match status" value="1"/>
</dbReference>
<dbReference type="AlphaFoldDB" id="A0A498R4E2"/>
<sequence length="170" mass="19498">MEKLFSDLEGLRVALEIEVRGKEFYRQAYQKSKNEAQTSLFLALMNEEVAHYEAFSRIYDILKQNRDAAADEYLFDPEVSRYLTALTEAYIFPPPEKAAAAIDELSGITAVLNLAMQAEKDSILLYDELARNAKFEAAKKVFSLLKVEEQKHVIKIREMMNAWLYESSAT</sequence>
<dbReference type="Gene3D" id="1.20.1260.10">
    <property type="match status" value="1"/>
</dbReference>
<accession>A0A498R4E2</accession>
<dbReference type="RefSeq" id="WP_207857179.1">
    <property type="nucleotide sequence ID" value="NZ_UPPP01000062.1"/>
</dbReference>
<organism evidence="2 3">
    <name type="scientific">Lucifera butyrica</name>
    <dbReference type="NCBI Taxonomy" id="1351585"/>
    <lineage>
        <taxon>Bacteria</taxon>
        <taxon>Bacillati</taxon>
        <taxon>Bacillota</taxon>
        <taxon>Negativicutes</taxon>
        <taxon>Veillonellales</taxon>
        <taxon>Veillonellaceae</taxon>
        <taxon>Lucifera</taxon>
    </lineage>
</organism>
<feature type="domain" description="Rubrerythrin diiron-binding" evidence="1">
    <location>
        <begin position="111"/>
        <end position="162"/>
    </location>
</feature>
<dbReference type="InterPro" id="IPR012347">
    <property type="entry name" value="Ferritin-like"/>
</dbReference>
<evidence type="ECO:0000313" key="2">
    <source>
        <dbReference type="EMBL" id="VBB06301.1"/>
    </source>
</evidence>
<dbReference type="Pfam" id="PF02915">
    <property type="entry name" value="Rubrerythrin"/>
    <property type="match status" value="1"/>
</dbReference>
<dbReference type="Proteomes" id="UP000277811">
    <property type="component" value="Unassembled WGS sequence"/>
</dbReference>
<keyword evidence="3" id="KW-1185">Reference proteome</keyword>
<reference evidence="2 3" key="1">
    <citation type="submission" date="2018-06" db="EMBL/GenBank/DDBJ databases">
        <authorList>
            <person name="Strepis N."/>
        </authorList>
    </citation>
    <scope>NUCLEOTIDE SEQUENCE [LARGE SCALE GENOMIC DNA]</scope>
    <source>
        <strain evidence="2">LUCI</strain>
    </source>
</reference>
<dbReference type="SUPFAM" id="SSF47240">
    <property type="entry name" value="Ferritin-like"/>
    <property type="match status" value="1"/>
</dbReference>